<evidence type="ECO:0008006" key="4">
    <source>
        <dbReference type="Google" id="ProtNLM"/>
    </source>
</evidence>
<dbReference type="EMBL" id="KK100613">
    <property type="protein sequence ID" value="KIZ04745.1"/>
    <property type="molecule type" value="Genomic_DNA"/>
</dbReference>
<dbReference type="RefSeq" id="XP_013903764.1">
    <property type="nucleotide sequence ID" value="XM_014048310.1"/>
</dbReference>
<dbReference type="OrthoDB" id="543523at2759"/>
<dbReference type="KEGG" id="mng:MNEG_3216"/>
<dbReference type="GeneID" id="25736094"/>
<dbReference type="Gene3D" id="1.25.70.10">
    <property type="entry name" value="Transcription termination factor 3, mitochondrial"/>
    <property type="match status" value="1"/>
</dbReference>
<evidence type="ECO:0000313" key="2">
    <source>
        <dbReference type="EMBL" id="KIZ04745.1"/>
    </source>
</evidence>
<name>A0A0D2MQ10_9CHLO</name>
<feature type="region of interest" description="Disordered" evidence="1">
    <location>
        <begin position="429"/>
        <end position="472"/>
    </location>
</feature>
<dbReference type="InterPro" id="IPR038538">
    <property type="entry name" value="MTERF_sf"/>
</dbReference>
<sequence length="508" mass="53871">MLHSQPVNAIWQRGPKGKRRGAATEAAAAASQQRVYVPEAASTAVTLGGDAATARSEARSEALRRMRVRTIRAYDELLARALEWQAQGRHYILDAPSHLPVAVQRGWSPQGGGGLSDEDHLRLATISAEVQRALGVALPERALRGERGALLAAQSARHVAVRLSEWVGVCGADYVRQLVGVEPCVLAAPPQALLSTLEALNRHAELEPQDAVTYLLRHPALVGLSPSELEERLEGVAAAVGLAPDEARKMVLERPELLMLTPQRLEETMEMVEQLLPGVDDRLPSMVARRPQLVLRSPRTLARDIRQLAATLGLTNWAAGRLVAGGSGILELSLTTLAARLQRLKDLCSAHPSWRQQLTAMSPGGLGRCLRCNDAAFERLSLLAAAGLAGSRRVPKVKRILTLPAGRFDALFQQLGLARGVRSGAAATGASAASSDSAPGARAASDESDSDDEEDSGMLWPPAEDARNGPTALNISGGSSLVVAGIVAEEPASMELTEDARSPVLSAV</sequence>
<evidence type="ECO:0000313" key="3">
    <source>
        <dbReference type="Proteomes" id="UP000054498"/>
    </source>
</evidence>
<feature type="compositionally biased region" description="Low complexity" evidence="1">
    <location>
        <begin position="429"/>
        <end position="443"/>
    </location>
</feature>
<evidence type="ECO:0000256" key="1">
    <source>
        <dbReference type="SAM" id="MobiDB-lite"/>
    </source>
</evidence>
<proteinExistence type="predicted"/>
<organism evidence="2 3">
    <name type="scientific">Monoraphidium neglectum</name>
    <dbReference type="NCBI Taxonomy" id="145388"/>
    <lineage>
        <taxon>Eukaryota</taxon>
        <taxon>Viridiplantae</taxon>
        <taxon>Chlorophyta</taxon>
        <taxon>core chlorophytes</taxon>
        <taxon>Chlorophyceae</taxon>
        <taxon>CS clade</taxon>
        <taxon>Sphaeropleales</taxon>
        <taxon>Selenastraceae</taxon>
        <taxon>Monoraphidium</taxon>
    </lineage>
</organism>
<accession>A0A0D2MQ10</accession>
<protein>
    <recommendedName>
        <fullName evidence="4">mTERF domain-containing protein</fullName>
    </recommendedName>
</protein>
<dbReference type="AlphaFoldDB" id="A0A0D2MQ10"/>
<dbReference type="Proteomes" id="UP000054498">
    <property type="component" value="Unassembled WGS sequence"/>
</dbReference>
<gene>
    <name evidence="2" type="ORF">MNEG_3216</name>
</gene>
<feature type="compositionally biased region" description="Acidic residues" evidence="1">
    <location>
        <begin position="446"/>
        <end position="456"/>
    </location>
</feature>
<feature type="region of interest" description="Disordered" evidence="1">
    <location>
        <begin position="1"/>
        <end position="20"/>
    </location>
</feature>
<reference evidence="2 3" key="1">
    <citation type="journal article" date="2013" name="BMC Genomics">
        <title>Reconstruction of the lipid metabolism for the microalga Monoraphidium neglectum from its genome sequence reveals characteristics suitable for biofuel production.</title>
        <authorList>
            <person name="Bogen C."/>
            <person name="Al-Dilaimi A."/>
            <person name="Albersmeier A."/>
            <person name="Wichmann J."/>
            <person name="Grundmann M."/>
            <person name="Rupp O."/>
            <person name="Lauersen K.J."/>
            <person name="Blifernez-Klassen O."/>
            <person name="Kalinowski J."/>
            <person name="Goesmann A."/>
            <person name="Mussgnug J.H."/>
            <person name="Kruse O."/>
        </authorList>
    </citation>
    <scope>NUCLEOTIDE SEQUENCE [LARGE SCALE GENOMIC DNA]</scope>
    <source>
        <strain evidence="2 3">SAG 48.87</strain>
    </source>
</reference>
<keyword evidence="3" id="KW-1185">Reference proteome</keyword>